<evidence type="ECO:0000313" key="1">
    <source>
        <dbReference type="EMBL" id="KAI5671686.1"/>
    </source>
</evidence>
<dbReference type="EMBL" id="CM044703">
    <property type="protein sequence ID" value="KAI5671686.1"/>
    <property type="molecule type" value="Genomic_DNA"/>
</dbReference>
<dbReference type="Proteomes" id="UP001060085">
    <property type="component" value="Linkage Group LG03"/>
</dbReference>
<comment type="caution">
    <text evidence="1">The sequence shown here is derived from an EMBL/GenBank/DDBJ whole genome shotgun (WGS) entry which is preliminary data.</text>
</comment>
<name>A0ACC0BG95_CATRO</name>
<accession>A0ACC0BG95</accession>
<keyword evidence="2" id="KW-1185">Reference proteome</keyword>
<gene>
    <name evidence="1" type="ORF">M9H77_12050</name>
</gene>
<evidence type="ECO:0000313" key="2">
    <source>
        <dbReference type="Proteomes" id="UP001060085"/>
    </source>
</evidence>
<protein>
    <submittedName>
        <fullName evidence="1">Uncharacterized protein</fullName>
    </submittedName>
</protein>
<proteinExistence type="predicted"/>
<organism evidence="1 2">
    <name type="scientific">Catharanthus roseus</name>
    <name type="common">Madagascar periwinkle</name>
    <name type="synonym">Vinca rosea</name>
    <dbReference type="NCBI Taxonomy" id="4058"/>
    <lineage>
        <taxon>Eukaryota</taxon>
        <taxon>Viridiplantae</taxon>
        <taxon>Streptophyta</taxon>
        <taxon>Embryophyta</taxon>
        <taxon>Tracheophyta</taxon>
        <taxon>Spermatophyta</taxon>
        <taxon>Magnoliopsida</taxon>
        <taxon>eudicotyledons</taxon>
        <taxon>Gunneridae</taxon>
        <taxon>Pentapetalae</taxon>
        <taxon>asterids</taxon>
        <taxon>lamiids</taxon>
        <taxon>Gentianales</taxon>
        <taxon>Apocynaceae</taxon>
        <taxon>Rauvolfioideae</taxon>
        <taxon>Vinceae</taxon>
        <taxon>Catharanthinae</taxon>
        <taxon>Catharanthus</taxon>
    </lineage>
</organism>
<sequence>MLVLKSALDQFGDVLSVEFIPNYIYPQGLSKAALVDMTSAIRACRAEATIFANRITFLWLSPEDPDFVVANKIRQLTRKHAAEAECLLKHQLAEQEKLGNKQAETLQSNHKNLELIDALLGNATAHRLAERYHINLKDA</sequence>
<reference evidence="2" key="1">
    <citation type="journal article" date="2023" name="Nat. Plants">
        <title>Single-cell RNA sequencing provides a high-resolution roadmap for understanding the multicellular compartmentation of specialized metabolism.</title>
        <authorList>
            <person name="Sun S."/>
            <person name="Shen X."/>
            <person name="Li Y."/>
            <person name="Li Y."/>
            <person name="Wang S."/>
            <person name="Li R."/>
            <person name="Zhang H."/>
            <person name="Shen G."/>
            <person name="Guo B."/>
            <person name="Wei J."/>
            <person name="Xu J."/>
            <person name="St-Pierre B."/>
            <person name="Chen S."/>
            <person name="Sun C."/>
        </authorList>
    </citation>
    <scope>NUCLEOTIDE SEQUENCE [LARGE SCALE GENOMIC DNA]</scope>
</reference>